<dbReference type="EMBL" id="CAJNDS010002423">
    <property type="protein sequence ID" value="CAE7468419.1"/>
    <property type="molecule type" value="Genomic_DNA"/>
</dbReference>
<sequence>MPFDAKLNLRQLQKMQLFTEAAEPRGGAEGLLHDKSARKRLAAEILERTAANGTEAACGPTVSWLAELRLSVEGEMMLGIPKVLMWPLWQTRADVLGNFEEGCKGRAFLVHDDFRE</sequence>
<protein>
    <submittedName>
        <fullName evidence="1">Uncharacterized protein</fullName>
    </submittedName>
</protein>
<organism evidence="1 2">
    <name type="scientific">Symbiodinium natans</name>
    <dbReference type="NCBI Taxonomy" id="878477"/>
    <lineage>
        <taxon>Eukaryota</taxon>
        <taxon>Sar</taxon>
        <taxon>Alveolata</taxon>
        <taxon>Dinophyceae</taxon>
        <taxon>Suessiales</taxon>
        <taxon>Symbiodiniaceae</taxon>
        <taxon>Symbiodinium</taxon>
    </lineage>
</organism>
<accession>A0A812SA82</accession>
<dbReference type="OrthoDB" id="439381at2759"/>
<reference evidence="1" key="1">
    <citation type="submission" date="2021-02" db="EMBL/GenBank/DDBJ databases">
        <authorList>
            <person name="Dougan E. K."/>
            <person name="Rhodes N."/>
            <person name="Thang M."/>
            <person name="Chan C."/>
        </authorList>
    </citation>
    <scope>NUCLEOTIDE SEQUENCE</scope>
</reference>
<keyword evidence="2" id="KW-1185">Reference proteome</keyword>
<comment type="caution">
    <text evidence="1">The sequence shown here is derived from an EMBL/GenBank/DDBJ whole genome shotgun (WGS) entry which is preliminary data.</text>
</comment>
<evidence type="ECO:0000313" key="2">
    <source>
        <dbReference type="Proteomes" id="UP000604046"/>
    </source>
</evidence>
<dbReference type="AlphaFoldDB" id="A0A812SA82"/>
<proteinExistence type="predicted"/>
<gene>
    <name evidence="1" type="ORF">SNAT2548_LOCUS26217</name>
</gene>
<evidence type="ECO:0000313" key="1">
    <source>
        <dbReference type="EMBL" id="CAE7468419.1"/>
    </source>
</evidence>
<dbReference type="Proteomes" id="UP000604046">
    <property type="component" value="Unassembled WGS sequence"/>
</dbReference>
<name>A0A812SA82_9DINO</name>